<dbReference type="Gene3D" id="3.30.565.10">
    <property type="entry name" value="Histidine kinase-like ATPase, C-terminal domain"/>
    <property type="match status" value="1"/>
</dbReference>
<dbReference type="EC" id="2.7.13.3" evidence="3"/>
<dbReference type="InterPro" id="IPR036097">
    <property type="entry name" value="HisK_dim/P_sf"/>
</dbReference>
<organism evidence="15 16">
    <name type="scientific">Trinickia terrae</name>
    <dbReference type="NCBI Taxonomy" id="2571161"/>
    <lineage>
        <taxon>Bacteria</taxon>
        <taxon>Pseudomonadati</taxon>
        <taxon>Pseudomonadota</taxon>
        <taxon>Betaproteobacteria</taxon>
        <taxon>Burkholderiales</taxon>
        <taxon>Burkholderiaceae</taxon>
        <taxon>Trinickia</taxon>
    </lineage>
</organism>
<dbReference type="CDD" id="cd00082">
    <property type="entry name" value="HisKA"/>
    <property type="match status" value="1"/>
</dbReference>
<dbReference type="CDD" id="cd06225">
    <property type="entry name" value="HAMP"/>
    <property type="match status" value="1"/>
</dbReference>
<dbReference type="EMBL" id="SWJE01000012">
    <property type="protein sequence ID" value="TKC85958.1"/>
    <property type="molecule type" value="Genomic_DNA"/>
</dbReference>
<dbReference type="Pfam" id="PF00512">
    <property type="entry name" value="HisKA"/>
    <property type="match status" value="1"/>
</dbReference>
<dbReference type="SUPFAM" id="SSF55874">
    <property type="entry name" value="ATPase domain of HSP90 chaperone/DNA topoisomerase II/histidine kinase"/>
    <property type="match status" value="1"/>
</dbReference>
<keyword evidence="4" id="KW-0597">Phosphoprotein</keyword>
<dbReference type="Pfam" id="PF00672">
    <property type="entry name" value="HAMP"/>
    <property type="match status" value="1"/>
</dbReference>
<dbReference type="PRINTS" id="PR00344">
    <property type="entry name" value="BCTRLSENSOR"/>
</dbReference>
<sequence length="562" mass="59600">MRRKYGTWRTGVGTGTAQARKYVPHAECPPHALRAVSNLLFAVLPIRNVSIRVGITSKLFLAISAVCILVAVAMGVAVRVSFQRGFLDYLNAQSSAGADQLTSELEQGYAQHGSWDYLRRDSDAWFALLRNLPGNQRADESSGPGASRPGPPPGTEPSGGPPNGAPPDGSPPGGFTGGPPPGAPPGPPPGGLSDPGPGRTPPMTLYDAQLHRVAGNGPPPPPDAHRRPLEVGGKVVGWLAVASPESLLAAADQQFQARQIRATWVIVGLAALLAAGAAIVLARLFLAPARRLVVATHRLASGDYATRLPEAGGDELHQLAKDFNQLATSLQAAERSRRDFIADISHELRTPLAVLRGELEAIEDGVRALDASNLASLQAEVASLSQLIDDLYELSLADIGALSFEKVMVNVAPLVEGAAEAFRERLAAKSIALETDFGAAPALMSADPHRLTQLMKNLLENSLRYTDPGGKVRVAVSTNPYELRIDVQDSYPAVPEPLLPHLFDRLFRVDASRSRQSGGAGLGLALCRHIVREHGGTITASRSPLGGLWVMARFPNLNPQHD</sequence>
<dbReference type="InterPro" id="IPR005467">
    <property type="entry name" value="His_kinase_dom"/>
</dbReference>
<dbReference type="SUPFAM" id="SSF47384">
    <property type="entry name" value="Homodimeric domain of signal transducing histidine kinase"/>
    <property type="match status" value="1"/>
</dbReference>
<evidence type="ECO:0000256" key="3">
    <source>
        <dbReference type="ARBA" id="ARBA00012438"/>
    </source>
</evidence>
<keyword evidence="9" id="KW-0902">Two-component regulatory system</keyword>
<keyword evidence="7" id="KW-0418">Kinase</keyword>
<evidence type="ECO:0000256" key="7">
    <source>
        <dbReference type="ARBA" id="ARBA00022777"/>
    </source>
</evidence>
<dbReference type="AlphaFoldDB" id="A0A4U1HYY9"/>
<dbReference type="PROSITE" id="PS50109">
    <property type="entry name" value="HIS_KIN"/>
    <property type="match status" value="1"/>
</dbReference>
<dbReference type="Gene3D" id="1.10.287.130">
    <property type="match status" value="1"/>
</dbReference>
<evidence type="ECO:0000256" key="11">
    <source>
        <dbReference type="SAM" id="MobiDB-lite"/>
    </source>
</evidence>
<feature type="transmembrane region" description="Helical" evidence="12">
    <location>
        <begin position="59"/>
        <end position="82"/>
    </location>
</feature>
<comment type="catalytic activity">
    <reaction evidence="1">
        <text>ATP + protein L-histidine = ADP + protein N-phospho-L-histidine.</text>
        <dbReference type="EC" id="2.7.13.3"/>
    </reaction>
</comment>
<accession>A0A4U1HYY9</accession>
<evidence type="ECO:0000313" key="16">
    <source>
        <dbReference type="Proteomes" id="UP000305539"/>
    </source>
</evidence>
<dbReference type="SMART" id="SM00388">
    <property type="entry name" value="HisKA"/>
    <property type="match status" value="1"/>
</dbReference>
<keyword evidence="8 12" id="KW-1133">Transmembrane helix</keyword>
<evidence type="ECO:0000256" key="10">
    <source>
        <dbReference type="ARBA" id="ARBA00023136"/>
    </source>
</evidence>
<feature type="compositionally biased region" description="Pro residues" evidence="11">
    <location>
        <begin position="178"/>
        <end position="190"/>
    </location>
</feature>
<dbReference type="SUPFAM" id="SSF158472">
    <property type="entry name" value="HAMP domain-like"/>
    <property type="match status" value="1"/>
</dbReference>
<keyword evidence="16" id="KW-1185">Reference proteome</keyword>
<gene>
    <name evidence="15" type="ORF">FAZ69_21820</name>
</gene>
<dbReference type="PANTHER" id="PTHR45436">
    <property type="entry name" value="SENSOR HISTIDINE KINASE YKOH"/>
    <property type="match status" value="1"/>
</dbReference>
<dbReference type="PANTHER" id="PTHR45436:SF5">
    <property type="entry name" value="SENSOR HISTIDINE KINASE TRCS"/>
    <property type="match status" value="1"/>
</dbReference>
<dbReference type="SMART" id="SM00387">
    <property type="entry name" value="HATPase_c"/>
    <property type="match status" value="1"/>
</dbReference>
<evidence type="ECO:0000256" key="2">
    <source>
        <dbReference type="ARBA" id="ARBA00004370"/>
    </source>
</evidence>
<dbReference type="Proteomes" id="UP000305539">
    <property type="component" value="Unassembled WGS sequence"/>
</dbReference>
<keyword evidence="5" id="KW-0808">Transferase</keyword>
<dbReference type="InterPro" id="IPR004358">
    <property type="entry name" value="Sig_transdc_His_kin-like_C"/>
</dbReference>
<dbReference type="OrthoDB" id="9804645at2"/>
<evidence type="ECO:0000256" key="6">
    <source>
        <dbReference type="ARBA" id="ARBA00022692"/>
    </source>
</evidence>
<dbReference type="InterPro" id="IPR003660">
    <property type="entry name" value="HAMP_dom"/>
</dbReference>
<evidence type="ECO:0000256" key="9">
    <source>
        <dbReference type="ARBA" id="ARBA00023012"/>
    </source>
</evidence>
<keyword evidence="10 12" id="KW-0472">Membrane</keyword>
<dbReference type="Pfam" id="PF02518">
    <property type="entry name" value="HATPase_c"/>
    <property type="match status" value="1"/>
</dbReference>
<comment type="caution">
    <text evidence="15">The sequence shown here is derived from an EMBL/GenBank/DDBJ whole genome shotgun (WGS) entry which is preliminary data.</text>
</comment>
<feature type="domain" description="Histidine kinase" evidence="13">
    <location>
        <begin position="343"/>
        <end position="558"/>
    </location>
</feature>
<proteinExistence type="predicted"/>
<protein>
    <recommendedName>
        <fullName evidence="3">histidine kinase</fullName>
        <ecNumber evidence="3">2.7.13.3</ecNumber>
    </recommendedName>
</protein>
<evidence type="ECO:0000259" key="13">
    <source>
        <dbReference type="PROSITE" id="PS50109"/>
    </source>
</evidence>
<dbReference type="InterPro" id="IPR003661">
    <property type="entry name" value="HisK_dim/P_dom"/>
</dbReference>
<dbReference type="InterPro" id="IPR050428">
    <property type="entry name" value="TCS_sensor_his_kinase"/>
</dbReference>
<feature type="domain" description="HAMP" evidence="14">
    <location>
        <begin position="283"/>
        <end position="335"/>
    </location>
</feature>
<feature type="region of interest" description="Disordered" evidence="11">
    <location>
        <begin position="135"/>
        <end position="204"/>
    </location>
</feature>
<dbReference type="InterPro" id="IPR036890">
    <property type="entry name" value="HATPase_C_sf"/>
</dbReference>
<feature type="compositionally biased region" description="Pro residues" evidence="11">
    <location>
        <begin position="149"/>
        <end position="170"/>
    </location>
</feature>
<evidence type="ECO:0000256" key="4">
    <source>
        <dbReference type="ARBA" id="ARBA00022553"/>
    </source>
</evidence>
<dbReference type="GO" id="GO:0005886">
    <property type="term" value="C:plasma membrane"/>
    <property type="evidence" value="ECO:0007669"/>
    <property type="project" value="TreeGrafter"/>
</dbReference>
<evidence type="ECO:0000256" key="1">
    <source>
        <dbReference type="ARBA" id="ARBA00000085"/>
    </source>
</evidence>
<dbReference type="GO" id="GO:0000155">
    <property type="term" value="F:phosphorelay sensor kinase activity"/>
    <property type="evidence" value="ECO:0007669"/>
    <property type="project" value="InterPro"/>
</dbReference>
<name>A0A4U1HYY9_9BURK</name>
<evidence type="ECO:0000256" key="5">
    <source>
        <dbReference type="ARBA" id="ARBA00022679"/>
    </source>
</evidence>
<evidence type="ECO:0000313" key="15">
    <source>
        <dbReference type="EMBL" id="TKC85958.1"/>
    </source>
</evidence>
<evidence type="ECO:0000259" key="14">
    <source>
        <dbReference type="PROSITE" id="PS50885"/>
    </source>
</evidence>
<evidence type="ECO:0000256" key="8">
    <source>
        <dbReference type="ARBA" id="ARBA00022989"/>
    </source>
</evidence>
<keyword evidence="6 12" id="KW-0812">Transmembrane</keyword>
<dbReference type="SMART" id="SM00304">
    <property type="entry name" value="HAMP"/>
    <property type="match status" value="1"/>
</dbReference>
<feature type="transmembrane region" description="Helical" evidence="12">
    <location>
        <begin position="264"/>
        <end position="286"/>
    </location>
</feature>
<evidence type="ECO:0000256" key="12">
    <source>
        <dbReference type="SAM" id="Phobius"/>
    </source>
</evidence>
<dbReference type="InterPro" id="IPR003594">
    <property type="entry name" value="HATPase_dom"/>
</dbReference>
<dbReference type="PROSITE" id="PS50885">
    <property type="entry name" value="HAMP"/>
    <property type="match status" value="1"/>
</dbReference>
<reference evidence="15 16" key="1">
    <citation type="submission" date="2019-04" db="EMBL/GenBank/DDBJ databases">
        <title>Trinickia sp. 7GSK02, isolated from subtropical forest soil.</title>
        <authorList>
            <person name="Gao Z.-H."/>
            <person name="Qiu L.-H."/>
        </authorList>
    </citation>
    <scope>NUCLEOTIDE SEQUENCE [LARGE SCALE GENOMIC DNA]</scope>
    <source>
        <strain evidence="15 16">7GSK02</strain>
    </source>
</reference>
<comment type="subcellular location">
    <subcellularLocation>
        <location evidence="2">Membrane</location>
    </subcellularLocation>
</comment>
<dbReference type="Gene3D" id="6.10.340.10">
    <property type="match status" value="1"/>
</dbReference>